<evidence type="ECO:0000256" key="5">
    <source>
        <dbReference type="ARBA" id="ARBA00022475"/>
    </source>
</evidence>
<feature type="domain" description="PAS" evidence="16">
    <location>
        <begin position="148"/>
        <end position="193"/>
    </location>
</feature>
<dbReference type="PROSITE" id="PS50112">
    <property type="entry name" value="PAS"/>
    <property type="match status" value="5"/>
</dbReference>
<evidence type="ECO:0000259" key="16">
    <source>
        <dbReference type="PROSITE" id="PS50112"/>
    </source>
</evidence>
<dbReference type="InterPro" id="IPR003661">
    <property type="entry name" value="HisK_dim/P_dom"/>
</dbReference>
<dbReference type="InterPro" id="IPR013655">
    <property type="entry name" value="PAS_fold_3"/>
</dbReference>
<dbReference type="SMART" id="SM00086">
    <property type="entry name" value="PAC"/>
    <property type="match status" value="5"/>
</dbReference>
<evidence type="ECO:0000256" key="3">
    <source>
        <dbReference type="ARBA" id="ARBA00004314"/>
    </source>
</evidence>
<dbReference type="EMBL" id="WTFN01000073">
    <property type="protein sequence ID" value="MWK58882.1"/>
    <property type="molecule type" value="Genomic_DNA"/>
</dbReference>
<dbReference type="SMART" id="SM00388">
    <property type="entry name" value="HisKA"/>
    <property type="match status" value="1"/>
</dbReference>
<evidence type="ECO:0000256" key="8">
    <source>
        <dbReference type="ARBA" id="ARBA00022741"/>
    </source>
</evidence>
<dbReference type="Proteomes" id="UP000461288">
    <property type="component" value="Unassembled WGS sequence"/>
</dbReference>
<feature type="domain" description="PAC" evidence="17">
    <location>
        <begin position="624"/>
        <end position="674"/>
    </location>
</feature>
<evidence type="ECO:0000256" key="7">
    <source>
        <dbReference type="ARBA" id="ARBA00022679"/>
    </source>
</evidence>
<dbReference type="SMART" id="SM00091">
    <property type="entry name" value="PAS"/>
    <property type="match status" value="5"/>
</dbReference>
<evidence type="ECO:0000256" key="10">
    <source>
        <dbReference type="ARBA" id="ARBA00022840"/>
    </source>
</evidence>
<dbReference type="Pfam" id="PF00512">
    <property type="entry name" value="HisKA"/>
    <property type="match status" value="1"/>
</dbReference>
<keyword evidence="10" id="KW-0067">ATP-binding</keyword>
<dbReference type="InterPro" id="IPR036890">
    <property type="entry name" value="HATPase_C_sf"/>
</dbReference>
<feature type="domain" description="PAC" evidence="17">
    <location>
        <begin position="494"/>
        <end position="546"/>
    </location>
</feature>
<evidence type="ECO:0000259" key="17">
    <source>
        <dbReference type="PROSITE" id="PS50113"/>
    </source>
</evidence>
<feature type="domain" description="Histidine kinase" evidence="15">
    <location>
        <begin position="678"/>
        <end position="897"/>
    </location>
</feature>
<keyword evidence="9" id="KW-0418">Kinase</keyword>
<dbReference type="GO" id="GO:0045121">
    <property type="term" value="C:membrane raft"/>
    <property type="evidence" value="ECO:0007669"/>
    <property type="project" value="UniProtKB-SubCell"/>
</dbReference>
<dbReference type="CDD" id="cd00082">
    <property type="entry name" value="HisKA"/>
    <property type="match status" value="1"/>
</dbReference>
<evidence type="ECO:0000256" key="1">
    <source>
        <dbReference type="ARBA" id="ARBA00000085"/>
    </source>
</evidence>
<evidence type="ECO:0000259" key="15">
    <source>
        <dbReference type="PROSITE" id="PS50109"/>
    </source>
</evidence>
<keyword evidence="6" id="KW-0597">Phosphoprotein</keyword>
<feature type="domain" description="PAC" evidence="17">
    <location>
        <begin position="367"/>
        <end position="419"/>
    </location>
</feature>
<name>A0A7X3KWW4_9GAMM</name>
<evidence type="ECO:0000256" key="4">
    <source>
        <dbReference type="ARBA" id="ARBA00012438"/>
    </source>
</evidence>
<dbReference type="InterPro" id="IPR013767">
    <property type="entry name" value="PAS_fold"/>
</dbReference>
<dbReference type="InterPro" id="IPR000700">
    <property type="entry name" value="PAS-assoc_C"/>
</dbReference>
<keyword evidence="12" id="KW-0472">Membrane</keyword>
<dbReference type="InterPro" id="IPR004358">
    <property type="entry name" value="Sig_transdc_His_kin-like_C"/>
</dbReference>
<accession>A0A7X3KWW4</accession>
<dbReference type="PRINTS" id="PR00344">
    <property type="entry name" value="BCTRLSENSOR"/>
</dbReference>
<dbReference type="PANTHER" id="PTHR43304">
    <property type="entry name" value="PHYTOCHROME-LIKE PROTEIN CPH1"/>
    <property type="match status" value="1"/>
</dbReference>
<dbReference type="FunFam" id="3.30.565.10:FF:000023">
    <property type="entry name" value="PAS domain-containing sensor histidine kinase"/>
    <property type="match status" value="1"/>
</dbReference>
<dbReference type="PROSITE" id="PS50109">
    <property type="entry name" value="HIS_KIN"/>
    <property type="match status" value="1"/>
</dbReference>
<dbReference type="InterPro" id="IPR000014">
    <property type="entry name" value="PAS"/>
</dbReference>
<sequence length="899" mass="101398">MRDTSNQKRTEAALWEQAERLKSIIDGTNIGTWEWNVQTGETTFNERWAEIIGYRLEELAPVDINTWLNHAHPDDLTESGARLERHFSGETPFYDYQCRMRHKSGRWVWVHDRGRVVSWTDEGKPLMMYGTHADITEMREQQDEAHRTSVQLQAILDSATGVSVIATNPDGLITLFNRGAQRLLGYQAEEVVGLQTSALIHLGDEVTQRGRELSQLVGREISGFEVFVHLARQGEPETRQWTYVHKDGTRRRVNLTVSAIFDRQGTLSGFLGIASDISELESTTRALQESENRFRGLVANLPGVVYRCESDANWTMRYMSDEVASLTGFPASDFIDNRVRSFSSVVHPDDLHITYQSVAAIERHEKFELTYRLKHVDGHSVWVREQGRGEYGANGELLWVSGFIWDISDRKAAEDALRVSERRFSGAFNTAPQGMAIVDLDGRWMEVNDALCRMLGYSREELLQLDFQHITHPDDLAKDLALLQQLLEGVIADYQLENRYIDKRGNVLWILLSVSLVRDALGVPLHFVSQIQDITDRFEAEKRLREREEYLSTLLDNVIDAIVTIDESGLIETFNPAAERIFGYAKADVAGQNVELLIPEHYRDQHDEFLLAYRESGVPRMLGKALELPGLRRNGELFTMELAVSQITLQGQRRFIAVVRDVSERKRIERMKNEFVSTVSHELRTPLTSIAGALGLINGGALGEVPAQMGEMLRIAQSNSQRLSGLINDLLDMDKLVAGKMTLDLHRLKLWPLLATAVEQNQPYATQHSVTLHLKPPPLDVEVRVDRQRFDQVMANLLSNAAKFSAPGADVEVSAALAETRVRISVRDFGMGIPEAFRARIFGKFSQADATDTRQKGGTGLGLAITKELIERMAGAIGFESVEGQGTVFWVELPVEQHP</sequence>
<comment type="function">
    <text evidence="13">Putative oxygen sensor; modulates the activity of FixJ, a transcriptional activator of nitrogen fixation fixK gene. FixL probably acts as a kinase that phosphorylates FixJ.</text>
</comment>
<keyword evidence="7" id="KW-0808">Transferase</keyword>
<feature type="domain" description="PAS" evidence="16">
    <location>
        <begin position="547"/>
        <end position="600"/>
    </location>
</feature>
<feature type="domain" description="PAS" evidence="16">
    <location>
        <begin position="17"/>
        <end position="90"/>
    </location>
</feature>
<dbReference type="Gene3D" id="3.30.450.20">
    <property type="entry name" value="PAS domain"/>
    <property type="match status" value="5"/>
</dbReference>
<feature type="domain" description="PAC" evidence="17">
    <location>
        <begin position="94"/>
        <end position="147"/>
    </location>
</feature>
<dbReference type="InterPro" id="IPR036097">
    <property type="entry name" value="HisK_dim/P_sf"/>
</dbReference>
<dbReference type="InterPro" id="IPR003594">
    <property type="entry name" value="HATPase_dom"/>
</dbReference>
<proteinExistence type="predicted"/>
<dbReference type="AlphaFoldDB" id="A0A7X3KWW4"/>
<dbReference type="PROSITE" id="PS50113">
    <property type="entry name" value="PAC"/>
    <property type="match status" value="5"/>
</dbReference>
<comment type="caution">
    <text evidence="18">The sequence shown here is derived from an EMBL/GenBank/DDBJ whole genome shotgun (WGS) entry which is preliminary data.</text>
</comment>
<dbReference type="EC" id="2.7.13.3" evidence="4"/>
<evidence type="ECO:0000313" key="18">
    <source>
        <dbReference type="EMBL" id="MWK58882.1"/>
    </source>
</evidence>
<organism evidence="18 19">
    <name type="scientific">Metapseudomonas otitidis</name>
    <dbReference type="NCBI Taxonomy" id="319939"/>
    <lineage>
        <taxon>Bacteria</taxon>
        <taxon>Pseudomonadati</taxon>
        <taxon>Pseudomonadota</taxon>
        <taxon>Gammaproteobacteria</taxon>
        <taxon>Pseudomonadales</taxon>
        <taxon>Pseudomonadaceae</taxon>
        <taxon>Metapseudomonas</taxon>
    </lineage>
</organism>
<dbReference type="InterPro" id="IPR001610">
    <property type="entry name" value="PAC"/>
</dbReference>
<dbReference type="FunFam" id="3.30.450.20:FF:000060">
    <property type="entry name" value="Sensor protein FixL"/>
    <property type="match status" value="1"/>
</dbReference>
<dbReference type="SUPFAM" id="SSF55785">
    <property type="entry name" value="PYP-like sensor domain (PAS domain)"/>
    <property type="match status" value="5"/>
</dbReference>
<gene>
    <name evidence="18" type="ORF">GO594_23100</name>
</gene>
<dbReference type="GO" id="GO:0005886">
    <property type="term" value="C:plasma membrane"/>
    <property type="evidence" value="ECO:0007669"/>
    <property type="project" value="UniProtKB-SubCell"/>
</dbReference>
<evidence type="ECO:0000256" key="11">
    <source>
        <dbReference type="ARBA" id="ARBA00023012"/>
    </source>
</evidence>
<dbReference type="SMART" id="SM00387">
    <property type="entry name" value="HATPase_c"/>
    <property type="match status" value="1"/>
</dbReference>
<feature type="domain" description="PAS" evidence="16">
    <location>
        <begin position="420"/>
        <end position="490"/>
    </location>
</feature>
<comment type="catalytic activity">
    <reaction evidence="1">
        <text>ATP + protein L-histidine = ADP + protein N-phospho-L-histidine.</text>
        <dbReference type="EC" id="2.7.13.3"/>
    </reaction>
</comment>
<keyword evidence="5" id="KW-1003">Cell membrane</keyword>
<dbReference type="Gene3D" id="3.30.565.10">
    <property type="entry name" value="Histidine kinase-like ATPase, C-terminal domain"/>
    <property type="match status" value="1"/>
</dbReference>
<protein>
    <recommendedName>
        <fullName evidence="14">Sensor protein FixL</fullName>
        <ecNumber evidence="4">2.7.13.3</ecNumber>
    </recommendedName>
</protein>
<evidence type="ECO:0000256" key="14">
    <source>
        <dbReference type="ARBA" id="ARBA00070616"/>
    </source>
</evidence>
<dbReference type="InterPro" id="IPR005467">
    <property type="entry name" value="His_kinase_dom"/>
</dbReference>
<evidence type="ECO:0000256" key="2">
    <source>
        <dbReference type="ARBA" id="ARBA00004236"/>
    </source>
</evidence>
<dbReference type="InterPro" id="IPR052162">
    <property type="entry name" value="Sensor_kinase/Photoreceptor"/>
</dbReference>
<dbReference type="GO" id="GO:0005524">
    <property type="term" value="F:ATP binding"/>
    <property type="evidence" value="ECO:0007669"/>
    <property type="project" value="UniProtKB-KW"/>
</dbReference>
<dbReference type="InterPro" id="IPR035965">
    <property type="entry name" value="PAS-like_dom_sf"/>
</dbReference>
<evidence type="ECO:0000256" key="13">
    <source>
        <dbReference type="ARBA" id="ARBA00059827"/>
    </source>
</evidence>
<comment type="subcellular location">
    <subcellularLocation>
        <location evidence="2">Cell membrane</location>
    </subcellularLocation>
    <subcellularLocation>
        <location evidence="3">Membrane raft</location>
        <topology evidence="3">Multi-pass membrane protein</topology>
    </subcellularLocation>
</comment>
<dbReference type="Pfam" id="PF08447">
    <property type="entry name" value="PAS_3"/>
    <property type="match status" value="2"/>
</dbReference>
<dbReference type="GO" id="GO:0006355">
    <property type="term" value="P:regulation of DNA-templated transcription"/>
    <property type="evidence" value="ECO:0007669"/>
    <property type="project" value="InterPro"/>
</dbReference>
<keyword evidence="11" id="KW-0902">Two-component regulatory system</keyword>
<dbReference type="SUPFAM" id="SSF47384">
    <property type="entry name" value="Homodimeric domain of signal transducing histidine kinase"/>
    <property type="match status" value="1"/>
</dbReference>
<keyword evidence="8" id="KW-0547">Nucleotide-binding</keyword>
<evidence type="ECO:0000256" key="9">
    <source>
        <dbReference type="ARBA" id="ARBA00022777"/>
    </source>
</evidence>
<dbReference type="Gene3D" id="1.10.287.130">
    <property type="match status" value="1"/>
</dbReference>
<dbReference type="RefSeq" id="WP_160482168.1">
    <property type="nucleotide sequence ID" value="NZ_WTFN01000073.1"/>
</dbReference>
<evidence type="ECO:0000256" key="6">
    <source>
        <dbReference type="ARBA" id="ARBA00022553"/>
    </source>
</evidence>
<dbReference type="NCBIfam" id="TIGR00229">
    <property type="entry name" value="sensory_box"/>
    <property type="match status" value="5"/>
</dbReference>
<dbReference type="CDD" id="cd00130">
    <property type="entry name" value="PAS"/>
    <property type="match status" value="5"/>
</dbReference>
<dbReference type="PANTHER" id="PTHR43304:SF1">
    <property type="entry name" value="PAC DOMAIN-CONTAINING PROTEIN"/>
    <property type="match status" value="1"/>
</dbReference>
<feature type="domain" description="PAC" evidence="17">
    <location>
        <begin position="237"/>
        <end position="289"/>
    </location>
</feature>
<reference evidence="18 19" key="1">
    <citation type="submission" date="2019-12" db="EMBL/GenBank/DDBJ databases">
        <title>Draft genome sequence of Pseudomonas otitidis recovered from a chicken carcass.</title>
        <authorList>
            <person name="Vieira T.R."/>
            <person name="Oliviera E.F.C."/>
            <person name="Silva N.M.V."/>
            <person name="Sambrano G.E."/>
            <person name="Cibulski S.P."/>
            <person name="Cardoso M.R.I."/>
        </authorList>
    </citation>
    <scope>NUCLEOTIDE SEQUENCE [LARGE SCALE GENOMIC DNA]</scope>
    <source>
        <strain evidence="18 19">25_K</strain>
    </source>
</reference>
<dbReference type="Pfam" id="PF00989">
    <property type="entry name" value="PAS"/>
    <property type="match status" value="2"/>
</dbReference>
<dbReference type="SUPFAM" id="SSF55874">
    <property type="entry name" value="ATPase domain of HSP90 chaperone/DNA topoisomerase II/histidine kinase"/>
    <property type="match status" value="1"/>
</dbReference>
<dbReference type="CDD" id="cd16922">
    <property type="entry name" value="HATPase_EvgS-ArcB-TorS-like"/>
    <property type="match status" value="1"/>
</dbReference>
<feature type="domain" description="PAS" evidence="16">
    <location>
        <begin position="290"/>
        <end position="350"/>
    </location>
</feature>
<evidence type="ECO:0000313" key="19">
    <source>
        <dbReference type="Proteomes" id="UP000461288"/>
    </source>
</evidence>
<dbReference type="Pfam" id="PF02518">
    <property type="entry name" value="HATPase_c"/>
    <property type="match status" value="1"/>
</dbReference>
<dbReference type="GO" id="GO:0000155">
    <property type="term" value="F:phosphorelay sensor kinase activity"/>
    <property type="evidence" value="ECO:0007669"/>
    <property type="project" value="InterPro"/>
</dbReference>
<evidence type="ECO:0000256" key="12">
    <source>
        <dbReference type="ARBA" id="ARBA00023136"/>
    </source>
</evidence>
<dbReference type="Pfam" id="PF13426">
    <property type="entry name" value="PAS_9"/>
    <property type="match status" value="1"/>
</dbReference>
<dbReference type="FunFam" id="1.10.287.130:FF:000001">
    <property type="entry name" value="Two-component sensor histidine kinase"/>
    <property type="match status" value="1"/>
</dbReference>